<keyword evidence="3" id="KW-0813">Transport</keyword>
<gene>
    <name evidence="12" type="ORF">AK812_SmicGene33067</name>
</gene>
<evidence type="ECO:0000256" key="7">
    <source>
        <dbReference type="ARBA" id="ARBA00023177"/>
    </source>
</evidence>
<comment type="subcellular location">
    <subcellularLocation>
        <location evidence="1">Membrane</location>
        <topology evidence="1">Multi-pass membrane protein</topology>
    </subcellularLocation>
</comment>
<reference evidence="12 13" key="1">
    <citation type="submission" date="2016-02" db="EMBL/GenBank/DDBJ databases">
        <title>Genome analysis of coral dinoflagellate symbionts highlights evolutionary adaptations to a symbiotic lifestyle.</title>
        <authorList>
            <person name="Aranda M."/>
            <person name="Li Y."/>
            <person name="Liew Y.J."/>
            <person name="Baumgarten S."/>
            <person name="Simakov O."/>
            <person name="Wilson M."/>
            <person name="Piel J."/>
            <person name="Ashoor H."/>
            <person name="Bougouffa S."/>
            <person name="Bajic V.B."/>
            <person name="Ryu T."/>
            <person name="Ravasi T."/>
            <person name="Bayer T."/>
            <person name="Micklem G."/>
            <person name="Kim H."/>
            <person name="Bhak J."/>
            <person name="Lajeunesse T.C."/>
            <person name="Voolstra C.R."/>
        </authorList>
    </citation>
    <scope>NUCLEOTIDE SEQUENCE [LARGE SCALE GENOMIC DNA]</scope>
    <source>
        <strain evidence="12 13">CCMP2467</strain>
    </source>
</reference>
<feature type="transmembrane region" description="Helical" evidence="10">
    <location>
        <begin position="676"/>
        <end position="698"/>
    </location>
</feature>
<evidence type="ECO:0000313" key="13">
    <source>
        <dbReference type="Proteomes" id="UP000186817"/>
    </source>
</evidence>
<feature type="transmembrane region" description="Helical" evidence="10">
    <location>
        <begin position="206"/>
        <end position="225"/>
    </location>
</feature>
<dbReference type="Gene3D" id="3.90.70.80">
    <property type="match status" value="1"/>
</dbReference>
<dbReference type="InterPro" id="IPR003323">
    <property type="entry name" value="OTU_dom"/>
</dbReference>
<evidence type="ECO:0000259" key="11">
    <source>
        <dbReference type="PROSITE" id="PS50802"/>
    </source>
</evidence>
<feature type="region of interest" description="Disordered" evidence="9">
    <location>
        <begin position="746"/>
        <end position="845"/>
    </location>
</feature>
<feature type="compositionally biased region" description="Basic and acidic residues" evidence="9">
    <location>
        <begin position="765"/>
        <end position="774"/>
    </location>
</feature>
<keyword evidence="8" id="KW-0175">Coiled coil</keyword>
<dbReference type="InterPro" id="IPR036259">
    <property type="entry name" value="MFS_trans_sf"/>
</dbReference>
<dbReference type="OrthoDB" id="10488002at2759"/>
<comment type="caution">
    <text evidence="12">The sequence shown here is derived from an EMBL/GenBank/DDBJ whole genome shotgun (WGS) entry which is preliminary data.</text>
</comment>
<evidence type="ECO:0000256" key="3">
    <source>
        <dbReference type="ARBA" id="ARBA00022448"/>
    </source>
</evidence>
<feature type="compositionally biased region" description="Low complexity" evidence="9">
    <location>
        <begin position="776"/>
        <end position="800"/>
    </location>
</feature>
<dbReference type="SUPFAM" id="SSF103473">
    <property type="entry name" value="MFS general substrate transporter"/>
    <property type="match status" value="1"/>
</dbReference>
<feature type="transmembrane region" description="Helical" evidence="10">
    <location>
        <begin position="131"/>
        <end position="152"/>
    </location>
</feature>
<sequence length="1813" mass="198688">MAYRATASPGALNHFSQPCAAVDHDRLSEVWIQTDSKGQLLAECPTLTVGHVLCGFAAVLWARASIRSFPLPVLVSLMEASDEADGMAARRKFCVPLFIPSLLQGKSTAVVTPMLPIFIQEDLGGSVADVGLVASTYALAQVATSVPMGFVLAHFNHRQSSMAALAVCVLTSLLACQSSSIVQLVLIHTCSWFGWQLEPDCHVMRMSGSSLLPVTVLALVAAIFAHSKQLEERSGDRPSTVVSMKVCLAAVIAAAFAATAMSQDSPAELLRELQAQKALLEEQRKELKQMTETQESMAGAMDSAWLCLCGALVMFMHAGFAMLETGCCRAKNASNVLMKNLVNVSVGTLGWWMFGWALAYGSQVGSFIGTDGFFGLGFYTKDASGNIVRTREKNLPEVRAGPPAGGCECFSMWCCRVMFFLYFIGSSMCNSMCWSSFRLARGLMMFLGWLLAVGASCVPAQTQEASPADVWIACFECRALYRGTYGEVMFSFVLCEAVGVHGGLWRGLVMHARFVFSRRNPVVAPMTLLTVFPPRGEEEDSLLTGPVLFWLMGLWSLGPVVLWPVLVEAMLLMLWPVLVEAMLLMELWCLGPVALWPVLVEAMLLMELWCMGPVALWPVLVEAMLLMELWCLGPVVLWPVLVEAMLLMLWPVLVEAMLLMELWCLGPVALWPVLELWRWGSVALWPAIPFVVGLVVLLPQRGKGRSEAEVDDGYEQLFLDLEKIVRSRPADPVRALQKLLSGYSEPTWTSQAPSVAARWKRRPRKAPEHAHEDWSGWDSGGSSWVAPASGAAPAADDGGWQTVSRRKPKGRKQGDSAPQRVVQLGQGSVAAKGSGKGRGAVKAGSAGIDGTMRAADWCPRAADWDAGAVVVHTIDEVWADPTLDYVVFPRTAGELERFRTLVQSSESAPDITFIVLKGDAELEAGRKEFSEVEWTEARVPGTWRHQLRVASVWLAQCSSEAPGLKTTGLQPKAPIVQSTSVLRVHSDWVYCEKGEKAWAEITKNPGSHFRAWAAASFGSIKDTWQWQLTRGPGGAEATIEGLIRMPSARVAAAMSASGSRHGGETWFVSNVSRAQELQGVPALSVHWQDWEPNEAWGTYLARCRRAAQAVDFGLARGAKQLGVRRVASEAELARPRTLRRLWRACGIPRAWSVEEVNEFLLECSFTEPCVEERLPWRGATAWSFRATMPADSDFLSVDLDGDVIEFSRLGRDSRHSRDKALPMEIKQVYNGRRKEQAKPASHKVVALAKEPPEVQDGMAVDGGGDRQRLDDGKSLPGQGSGDGLAKRPKTCNVPASSGPGIPGGMKLIDNDGHGDCLFLAVSEALVAQGRSRRSATDLRNLCVTHLRKHEATYSAFWRGDAPDAEQSNIKDKGFAEYLRLIGRDKAWGGSIELAALACTLNQPIFVVRPLEGEFDIRVFGPTSSKAVPLSLWFQNRHYQALVGDPEAVAARAVKAEVGDPADRGGGKRSSCGQASLLGGQTVVSKASTLGGRTGAATTNKALSTLGRRTAPRSEAGSATFADVSLVPDEVAEAPEAPGPSVWALCQPRYRDNPLTAGGRIPTFECPHCDYAYSHARRDVVSAARRQHLTRWHDGDGLPGPYRAVTGAFRRLSAAEVRDDAFDWKCPACRFGLPSLMRQTLTKHVFEREKVAHRHAQHSSFDDKQWQALASAQAQKRRRARQARFVQAANKKVAKRAHDTSSEYDGYQTLFWPVLTDDRARPKRVVWKPAWSCLRCHHLWTSREDASLKAHRCCKYPPKNGLHKVRSRRFSKAVRFLRKSIHGLPEALLASRLADAEAALERSHPSCRRLKQKP</sequence>
<evidence type="ECO:0000256" key="2">
    <source>
        <dbReference type="ARBA" id="ARBA00005887"/>
    </source>
</evidence>
<dbReference type="InterPro" id="IPR011701">
    <property type="entry name" value="MFS"/>
</dbReference>
<dbReference type="Gene3D" id="1.20.1250.20">
    <property type="entry name" value="MFS general substrate transporter like domains"/>
    <property type="match status" value="1"/>
</dbReference>
<feature type="domain" description="OTU" evidence="11">
    <location>
        <begin position="1305"/>
        <end position="1444"/>
    </location>
</feature>
<dbReference type="PANTHER" id="PTHR11730">
    <property type="entry name" value="AMMONIUM TRANSPORTER"/>
    <property type="match status" value="1"/>
</dbReference>
<feature type="transmembrane region" description="Helical" evidence="10">
    <location>
        <begin position="442"/>
        <end position="461"/>
    </location>
</feature>
<protein>
    <submittedName>
        <fullName evidence="12">Putative ammonium transporter</fullName>
    </submittedName>
</protein>
<accession>A0A1Q9CSK2</accession>
<feature type="region of interest" description="Disordered" evidence="9">
    <location>
        <begin position="1232"/>
        <end position="1300"/>
    </location>
</feature>
<evidence type="ECO:0000256" key="4">
    <source>
        <dbReference type="ARBA" id="ARBA00022692"/>
    </source>
</evidence>
<dbReference type="Pfam" id="PF02338">
    <property type="entry name" value="OTU"/>
    <property type="match status" value="1"/>
</dbReference>
<dbReference type="Pfam" id="PF07690">
    <property type="entry name" value="MFS_1"/>
    <property type="match status" value="1"/>
</dbReference>
<dbReference type="SUPFAM" id="SSF54001">
    <property type="entry name" value="Cysteine proteinases"/>
    <property type="match status" value="1"/>
</dbReference>
<dbReference type="PANTHER" id="PTHR11730:SF6">
    <property type="entry name" value="AMMONIUM TRANSPORTER"/>
    <property type="match status" value="1"/>
</dbReference>
<evidence type="ECO:0000313" key="12">
    <source>
        <dbReference type="EMBL" id="OLP85877.1"/>
    </source>
</evidence>
<feature type="transmembrane region" description="Helical" evidence="10">
    <location>
        <begin position="547"/>
        <end position="575"/>
    </location>
</feature>
<feature type="transmembrane region" description="Helical" evidence="10">
    <location>
        <begin position="648"/>
        <end position="670"/>
    </location>
</feature>
<feature type="transmembrane region" description="Helical" evidence="10">
    <location>
        <begin position="246"/>
        <end position="263"/>
    </location>
</feature>
<evidence type="ECO:0000256" key="6">
    <source>
        <dbReference type="ARBA" id="ARBA00023136"/>
    </source>
</evidence>
<dbReference type="PROSITE" id="PS50802">
    <property type="entry name" value="OTU"/>
    <property type="match status" value="1"/>
</dbReference>
<dbReference type="GO" id="GO:0008519">
    <property type="term" value="F:ammonium channel activity"/>
    <property type="evidence" value="ECO:0007669"/>
    <property type="project" value="InterPro"/>
</dbReference>
<keyword evidence="5 10" id="KW-1133">Transmembrane helix</keyword>
<dbReference type="Proteomes" id="UP000186817">
    <property type="component" value="Unassembled WGS sequence"/>
</dbReference>
<dbReference type="SUPFAM" id="SSF111352">
    <property type="entry name" value="Ammonium transporter"/>
    <property type="match status" value="1"/>
</dbReference>
<dbReference type="InterPro" id="IPR029020">
    <property type="entry name" value="Ammonium/urea_transptr"/>
</dbReference>
<dbReference type="EMBL" id="LSRX01000950">
    <property type="protein sequence ID" value="OLP85877.1"/>
    <property type="molecule type" value="Genomic_DNA"/>
</dbReference>
<dbReference type="Gene3D" id="1.10.3430.10">
    <property type="entry name" value="Ammonium transporter AmtB like domains"/>
    <property type="match status" value="1"/>
</dbReference>
<feature type="transmembrane region" description="Helical" evidence="10">
    <location>
        <begin position="97"/>
        <end position="119"/>
    </location>
</feature>
<dbReference type="GO" id="GO:0097272">
    <property type="term" value="P:ammonium homeostasis"/>
    <property type="evidence" value="ECO:0007669"/>
    <property type="project" value="TreeGrafter"/>
</dbReference>
<proteinExistence type="inferred from homology"/>
<keyword evidence="6 10" id="KW-0472">Membrane</keyword>
<feature type="transmembrane region" description="Helical" evidence="10">
    <location>
        <begin position="587"/>
        <end position="609"/>
    </location>
</feature>
<organism evidence="12 13">
    <name type="scientific">Symbiodinium microadriaticum</name>
    <name type="common">Dinoflagellate</name>
    <name type="synonym">Zooxanthella microadriatica</name>
    <dbReference type="NCBI Taxonomy" id="2951"/>
    <lineage>
        <taxon>Eukaryota</taxon>
        <taxon>Sar</taxon>
        <taxon>Alveolata</taxon>
        <taxon>Dinophyceae</taxon>
        <taxon>Suessiales</taxon>
        <taxon>Symbiodiniaceae</taxon>
        <taxon>Symbiodinium</taxon>
    </lineage>
</organism>
<feature type="compositionally biased region" description="Basic and acidic residues" evidence="9">
    <location>
        <begin position="1263"/>
        <end position="1273"/>
    </location>
</feature>
<keyword evidence="7" id="KW-0924">Ammonia transport</keyword>
<feature type="transmembrane region" description="Helical" evidence="10">
    <location>
        <begin position="341"/>
        <end position="359"/>
    </location>
</feature>
<name>A0A1Q9CSK2_SYMMI</name>
<feature type="transmembrane region" description="Helical" evidence="10">
    <location>
        <begin position="615"/>
        <end position="641"/>
    </location>
</feature>
<dbReference type="InterPro" id="IPR038765">
    <property type="entry name" value="Papain-like_cys_pep_sf"/>
</dbReference>
<evidence type="ECO:0000256" key="1">
    <source>
        <dbReference type="ARBA" id="ARBA00004141"/>
    </source>
</evidence>
<evidence type="ECO:0000256" key="8">
    <source>
        <dbReference type="SAM" id="Coils"/>
    </source>
</evidence>
<evidence type="ECO:0000256" key="9">
    <source>
        <dbReference type="SAM" id="MobiDB-lite"/>
    </source>
</evidence>
<comment type="similarity">
    <text evidence="2">Belongs to the ammonia transporter channel (TC 1.A.11.2) family.</text>
</comment>
<feature type="coiled-coil region" evidence="8">
    <location>
        <begin position="270"/>
        <end position="297"/>
    </location>
</feature>
<dbReference type="Pfam" id="PF00909">
    <property type="entry name" value="Ammonium_transp"/>
    <property type="match status" value="1"/>
</dbReference>
<evidence type="ECO:0000256" key="10">
    <source>
        <dbReference type="SAM" id="Phobius"/>
    </source>
</evidence>
<feature type="transmembrane region" description="Helical" evidence="10">
    <location>
        <begin position="410"/>
        <end position="430"/>
    </location>
</feature>
<feature type="transmembrane region" description="Helical" evidence="10">
    <location>
        <begin position="303"/>
        <end position="320"/>
    </location>
</feature>
<dbReference type="GO" id="GO:0016020">
    <property type="term" value="C:membrane"/>
    <property type="evidence" value="ECO:0007669"/>
    <property type="project" value="UniProtKB-SubCell"/>
</dbReference>
<dbReference type="CDD" id="cd22744">
    <property type="entry name" value="OTU"/>
    <property type="match status" value="1"/>
</dbReference>
<feature type="transmembrane region" description="Helical" evidence="10">
    <location>
        <begin position="164"/>
        <end position="186"/>
    </location>
</feature>
<keyword evidence="13" id="KW-1185">Reference proteome</keyword>
<evidence type="ECO:0000256" key="5">
    <source>
        <dbReference type="ARBA" id="ARBA00022989"/>
    </source>
</evidence>
<dbReference type="InterPro" id="IPR024041">
    <property type="entry name" value="NH4_transpt_AmtB-like_dom"/>
</dbReference>
<keyword evidence="4 10" id="KW-0812">Transmembrane</keyword>